<evidence type="ECO:0000313" key="1">
    <source>
        <dbReference type="EMBL" id="AJD49454.1"/>
    </source>
</evidence>
<dbReference type="Pfam" id="PF12094">
    <property type="entry name" value="DUF3570"/>
    <property type="match status" value="1"/>
</dbReference>
<dbReference type="InterPro" id="IPR021953">
    <property type="entry name" value="DUF3570"/>
</dbReference>
<accession>A0A0B4XMD1</accession>
<dbReference type="EMBL" id="CP004387">
    <property type="protein sequence ID" value="AJD49454.1"/>
    <property type="molecule type" value="Genomic_DNA"/>
</dbReference>
<dbReference type="KEGG" id="apac:S7S_15210"/>
<dbReference type="Proteomes" id="UP000006764">
    <property type="component" value="Chromosome"/>
</dbReference>
<dbReference type="RefSeq" id="WP_008733583.1">
    <property type="nucleotide sequence ID" value="NZ_CP004387.1"/>
</dbReference>
<dbReference type="HOGENOM" id="CLU_749651_0_0_6"/>
<evidence type="ECO:0000313" key="2">
    <source>
        <dbReference type="Proteomes" id="UP000006764"/>
    </source>
</evidence>
<proteinExistence type="predicted"/>
<dbReference type="STRING" id="391936.S7S_15210"/>
<organism evidence="1 2">
    <name type="scientific">Isoalcanivorax pacificus W11-5</name>
    <dbReference type="NCBI Taxonomy" id="391936"/>
    <lineage>
        <taxon>Bacteria</taxon>
        <taxon>Pseudomonadati</taxon>
        <taxon>Pseudomonadota</taxon>
        <taxon>Gammaproteobacteria</taxon>
        <taxon>Oceanospirillales</taxon>
        <taxon>Alcanivoracaceae</taxon>
        <taxon>Isoalcanivorax</taxon>
    </lineage>
</organism>
<keyword evidence="2" id="KW-1185">Reference proteome</keyword>
<reference evidence="1 2" key="1">
    <citation type="journal article" date="2012" name="J. Bacteriol.">
        <title>Genome sequence of an alkane-degrading bacterium, Alcanivorax pacificus type strain W11-5, isolated from deep sea sediment.</title>
        <authorList>
            <person name="Lai Q."/>
            <person name="Shao Z."/>
        </authorList>
    </citation>
    <scope>NUCLEOTIDE SEQUENCE [LARGE SCALE GENOMIC DNA]</scope>
    <source>
        <strain evidence="1 2">W11-5</strain>
    </source>
</reference>
<dbReference type="AlphaFoldDB" id="A0A0B4XMD1"/>
<dbReference type="OrthoDB" id="5450709at2"/>
<gene>
    <name evidence="1" type="ORF">S7S_15210</name>
</gene>
<protein>
    <recommendedName>
        <fullName evidence="3">DUF3570 domain-containing protein</fullName>
    </recommendedName>
</protein>
<evidence type="ECO:0008006" key="3">
    <source>
        <dbReference type="Google" id="ProtNLM"/>
    </source>
</evidence>
<name>A0A0B4XMD1_9GAMM</name>
<sequence length="372" mass="43016">MQLKPLVWLLLWLPVVTQAAVLAEERLDVLYHRYDGGGMDIKGPSVLVRKNFAEKVSVNANYYVDQVSGASVDVVTTASPYTEERIEKSVGVDYLTGKTLYSVGINASDEDDYIGRTAYFSVSQDFFGDLTTVSFSYAQGDDEVRRRGDRAFSEDLSRRSYKVGLSQVLTRDLIISLGHELITDSGYLNNPYRSVRFLTPTGYAYQPEVYPGTRTSEAWALRGSYYLPWRAALHAEHRWFEDSWGIEARDWSLAFVQPLYQHWLLELRVRQYRQEAADFYSDLFPYQDAQNFMARDKEMSSFSSRSYGVSVSYQQRLDSLRWAERFGVQLGLDRYEYDYRDFRDLRVNTTAGQEPLYSFDALVTSFVVTLWY</sequence>